<dbReference type="KEGG" id="lbc:LACBIDRAFT_327420"/>
<gene>
    <name evidence="1" type="ORF">LACBIDRAFT_327420</name>
</gene>
<dbReference type="AlphaFoldDB" id="B0DB09"/>
<dbReference type="GeneID" id="6076968"/>
<keyword evidence="2" id="KW-1185">Reference proteome</keyword>
<dbReference type="Proteomes" id="UP000001194">
    <property type="component" value="Unassembled WGS sequence"/>
</dbReference>
<protein>
    <submittedName>
        <fullName evidence="1">Predicted protein</fullName>
    </submittedName>
</protein>
<reference evidence="1 2" key="1">
    <citation type="journal article" date="2008" name="Nature">
        <title>The genome of Laccaria bicolor provides insights into mycorrhizal symbiosis.</title>
        <authorList>
            <person name="Martin F."/>
            <person name="Aerts A."/>
            <person name="Ahren D."/>
            <person name="Brun A."/>
            <person name="Danchin E.G.J."/>
            <person name="Duchaussoy F."/>
            <person name="Gibon J."/>
            <person name="Kohler A."/>
            <person name="Lindquist E."/>
            <person name="Pereda V."/>
            <person name="Salamov A."/>
            <person name="Shapiro H.J."/>
            <person name="Wuyts J."/>
            <person name="Blaudez D."/>
            <person name="Buee M."/>
            <person name="Brokstein P."/>
            <person name="Canbaeck B."/>
            <person name="Cohen D."/>
            <person name="Courty P.E."/>
            <person name="Coutinho P.M."/>
            <person name="Delaruelle C."/>
            <person name="Detter J.C."/>
            <person name="Deveau A."/>
            <person name="DiFazio S."/>
            <person name="Duplessis S."/>
            <person name="Fraissinet-Tachet L."/>
            <person name="Lucic E."/>
            <person name="Frey-Klett P."/>
            <person name="Fourrey C."/>
            <person name="Feussner I."/>
            <person name="Gay G."/>
            <person name="Grimwood J."/>
            <person name="Hoegger P.J."/>
            <person name="Jain P."/>
            <person name="Kilaru S."/>
            <person name="Labbe J."/>
            <person name="Lin Y.C."/>
            <person name="Legue V."/>
            <person name="Le Tacon F."/>
            <person name="Marmeisse R."/>
            <person name="Melayah D."/>
            <person name="Montanini B."/>
            <person name="Muratet M."/>
            <person name="Nehls U."/>
            <person name="Niculita-Hirzel H."/>
            <person name="Oudot-Le Secq M.P."/>
            <person name="Peter M."/>
            <person name="Quesneville H."/>
            <person name="Rajashekar B."/>
            <person name="Reich M."/>
            <person name="Rouhier N."/>
            <person name="Schmutz J."/>
            <person name="Yin T."/>
            <person name="Chalot M."/>
            <person name="Henrissat B."/>
            <person name="Kuees U."/>
            <person name="Lucas S."/>
            <person name="Van de Peer Y."/>
            <person name="Podila G.K."/>
            <person name="Polle A."/>
            <person name="Pukkila P.J."/>
            <person name="Richardson P.M."/>
            <person name="Rouze P."/>
            <person name="Sanders I.R."/>
            <person name="Stajich J.E."/>
            <person name="Tunlid A."/>
            <person name="Tuskan G."/>
            <person name="Grigoriev I.V."/>
        </authorList>
    </citation>
    <scope>NUCLEOTIDE SEQUENCE [LARGE SCALE GENOMIC DNA]</scope>
    <source>
        <strain evidence="2">S238N-H82 / ATCC MYA-4686</strain>
    </source>
</reference>
<dbReference type="InParanoid" id="B0DB09"/>
<dbReference type="RefSeq" id="XP_001881193.1">
    <property type="nucleotide sequence ID" value="XM_001881158.1"/>
</dbReference>
<proteinExistence type="predicted"/>
<accession>B0DB09</accession>
<organism evidence="2">
    <name type="scientific">Laccaria bicolor (strain S238N-H82 / ATCC MYA-4686)</name>
    <name type="common">Bicoloured deceiver</name>
    <name type="synonym">Laccaria laccata var. bicolor</name>
    <dbReference type="NCBI Taxonomy" id="486041"/>
    <lineage>
        <taxon>Eukaryota</taxon>
        <taxon>Fungi</taxon>
        <taxon>Dikarya</taxon>
        <taxon>Basidiomycota</taxon>
        <taxon>Agaricomycotina</taxon>
        <taxon>Agaricomycetes</taxon>
        <taxon>Agaricomycetidae</taxon>
        <taxon>Agaricales</taxon>
        <taxon>Agaricineae</taxon>
        <taxon>Hydnangiaceae</taxon>
        <taxon>Laccaria</taxon>
    </lineage>
</organism>
<dbReference type="HOGENOM" id="CLU_1981950_0_0_1"/>
<name>B0DB09_LACBS</name>
<sequence>MPSPLEWGKFIEKVLKGMLDAITMLGLIDEDTIVPQAFVELDKFVNCVLTAEEKAAMTYDVLTSEHGLLLLQMLQKDIHKISIYVYERLRTTTISLSLSLSLRYFSILSESYTWLTSGIVFHTGSS</sequence>
<dbReference type="EMBL" id="DS547102">
    <property type="protein sequence ID" value="EDR08123.1"/>
    <property type="molecule type" value="Genomic_DNA"/>
</dbReference>
<evidence type="ECO:0000313" key="2">
    <source>
        <dbReference type="Proteomes" id="UP000001194"/>
    </source>
</evidence>
<evidence type="ECO:0000313" key="1">
    <source>
        <dbReference type="EMBL" id="EDR08123.1"/>
    </source>
</evidence>
<dbReference type="OrthoDB" id="2934473at2759"/>